<dbReference type="Pfam" id="PF03571">
    <property type="entry name" value="Peptidase_M49"/>
    <property type="match status" value="1"/>
</dbReference>
<evidence type="ECO:0000256" key="15">
    <source>
        <dbReference type="PIRNR" id="PIRNR007828"/>
    </source>
</evidence>
<name>A0A0G4M3W1_VERLO</name>
<dbReference type="InterPro" id="IPR039461">
    <property type="entry name" value="Peptidase_M49"/>
</dbReference>
<dbReference type="GO" id="GO:0005737">
    <property type="term" value="C:cytoplasm"/>
    <property type="evidence" value="ECO:0007669"/>
    <property type="project" value="UniProtKB-SubCell"/>
</dbReference>
<evidence type="ECO:0000256" key="2">
    <source>
        <dbReference type="ARBA" id="ARBA00004496"/>
    </source>
</evidence>
<dbReference type="GO" id="GO:0008235">
    <property type="term" value="F:metalloexopeptidase activity"/>
    <property type="evidence" value="ECO:0007669"/>
    <property type="project" value="InterPro"/>
</dbReference>
<feature type="binding site" evidence="17">
    <location>
        <position position="497"/>
    </location>
    <ligand>
        <name>Zn(2+)</name>
        <dbReference type="ChEBI" id="CHEBI:29105"/>
        <note>catalytic</note>
    </ligand>
</feature>
<keyword evidence="9 15" id="KW-0479">Metal-binding</keyword>
<accession>A0A0G4M3W1</accession>
<evidence type="ECO:0000256" key="5">
    <source>
        <dbReference type="ARBA" id="ARBA00014713"/>
    </source>
</evidence>
<evidence type="ECO:0000256" key="16">
    <source>
        <dbReference type="PIRSR" id="PIRSR007828-1"/>
    </source>
</evidence>
<keyword evidence="6 15" id="KW-0031">Aminopeptidase</keyword>
<dbReference type="EMBL" id="CVQH01020951">
    <property type="protein sequence ID" value="CRK28959.1"/>
    <property type="molecule type" value="Genomic_DNA"/>
</dbReference>
<evidence type="ECO:0000313" key="18">
    <source>
        <dbReference type="EMBL" id="CRK28959.1"/>
    </source>
</evidence>
<keyword evidence="10 15" id="KW-0378">Hydrolase</keyword>
<dbReference type="PIRSF" id="PIRSF007828">
    <property type="entry name" value="Dipeptidyl-peptidase_III"/>
    <property type="match status" value="1"/>
</dbReference>
<evidence type="ECO:0000256" key="14">
    <source>
        <dbReference type="ARBA" id="ARBA00032119"/>
    </source>
</evidence>
<dbReference type="GO" id="GO:0046872">
    <property type="term" value="F:metal ion binding"/>
    <property type="evidence" value="ECO:0007669"/>
    <property type="project" value="UniProtKB-KW"/>
</dbReference>
<keyword evidence="7 15" id="KW-0963">Cytoplasm</keyword>
<sequence>MRSSMLFRLPSSRALRASTSLHTRPLISLPHTRASWQRFSTTTATMNTQELAQYLADAPPSVVRLEIEKHFEPLTDKQKRYAHFISRASLAGNRIVLRQVSPESEAIYDLIISLHKSSGGDWEALGKKAGINETQLTQFLEYAAQFLGNSGNYKSFGDSKFLPRCDESTFAALAKTSPKAEAFYKATNGGIFSADKPGLLHLGFPDKGHLTTYYPDSPDITQSEIEAVSAWMEKKGLLPENNRLRKAKDGNFELLIASAVTSIPNEGGDIGKDTQFTVEDGLLKGKTIKLVYGDYAAEMKAISEYIAKAGENSDNETQAKMHAAYAKSFHDGSLVSFLESQRQWIRDKGPMVESNIGFIETYRDPAGIRGEWEGFAAVVNLERTRAFGELVNSAPALIPLLPWGKEFEKDKFLSPDFTSLEVLTFSGSGIPAGINIPNYDLIRQSEGFKNVSLGNVLSAKAPNEKIPFISEADLAVYQKYRDPAFEVQVGLHELTGHGCGKLLQETSPGTFNFDKENPPISPLTNKPVTTWYKPGQTWGSVFGSLAASYEECRAELVAMYLGCEFSALKIFGFGDGNVDMDGEAGDVLYAAYLSMARAGLVSLEMWDPRSQKWGQAHSQARFSILQCFLQAGDDFCVLDYKKDDLTDLEIKLDRSKILTTGRDAVGKYLQKIHIYKATADVEAGTAFYKEMTNVDMDFWGTKLRNVVLQNKQPRKVFVQANTYLDEATGKVSLKHYEASPAGMIQSWADREA</sequence>
<dbReference type="FunFam" id="3.30.540.30:FF:000002">
    <property type="entry name" value="Dipeptidyl peptidase 3"/>
    <property type="match status" value="1"/>
</dbReference>
<evidence type="ECO:0000256" key="9">
    <source>
        <dbReference type="ARBA" id="ARBA00022723"/>
    </source>
</evidence>
<reference evidence="18 19" key="1">
    <citation type="submission" date="2015-05" db="EMBL/GenBank/DDBJ databases">
        <authorList>
            <person name="Wang D.B."/>
            <person name="Wang M."/>
        </authorList>
    </citation>
    <scope>NUCLEOTIDE SEQUENCE [LARGE SCALE GENOMIC DNA]</scope>
    <source>
        <strain evidence="18">VL1</strain>
    </source>
</reference>
<evidence type="ECO:0000256" key="6">
    <source>
        <dbReference type="ARBA" id="ARBA00022438"/>
    </source>
</evidence>
<gene>
    <name evidence="18" type="ORF">BN1708_015421</name>
</gene>
<feature type="active site" evidence="16">
    <location>
        <position position="493"/>
    </location>
</feature>
<evidence type="ECO:0000256" key="17">
    <source>
        <dbReference type="PIRSR" id="PIRSR007828-2"/>
    </source>
</evidence>
<proteinExistence type="inferred from homology"/>
<keyword evidence="19" id="KW-1185">Reference proteome</keyword>
<comment type="similarity">
    <text evidence="3 15">Belongs to the peptidase M49 family.</text>
</comment>
<dbReference type="GO" id="GO:0004177">
    <property type="term" value="F:aminopeptidase activity"/>
    <property type="evidence" value="ECO:0007669"/>
    <property type="project" value="UniProtKB-KW"/>
</dbReference>
<evidence type="ECO:0000256" key="10">
    <source>
        <dbReference type="ARBA" id="ARBA00022801"/>
    </source>
</evidence>
<evidence type="ECO:0000256" key="3">
    <source>
        <dbReference type="ARBA" id="ARBA00010200"/>
    </source>
</evidence>
<dbReference type="AlphaFoldDB" id="A0A0G4M3W1"/>
<evidence type="ECO:0000256" key="1">
    <source>
        <dbReference type="ARBA" id="ARBA00001336"/>
    </source>
</evidence>
<comment type="subcellular location">
    <subcellularLocation>
        <location evidence="2">Cytoplasm</location>
    </subcellularLocation>
</comment>
<dbReference type="PANTHER" id="PTHR23422">
    <property type="entry name" value="DIPEPTIDYL PEPTIDASE III-RELATED"/>
    <property type="match status" value="1"/>
</dbReference>
<dbReference type="Proteomes" id="UP000044602">
    <property type="component" value="Unassembled WGS sequence"/>
</dbReference>
<dbReference type="FunFam" id="3.30.540.30:FF:000001">
    <property type="entry name" value="Dipeptidyl peptidase 3"/>
    <property type="match status" value="1"/>
</dbReference>
<organism evidence="18 19">
    <name type="scientific">Verticillium longisporum</name>
    <name type="common">Verticillium dahliae var. longisporum</name>
    <dbReference type="NCBI Taxonomy" id="100787"/>
    <lineage>
        <taxon>Eukaryota</taxon>
        <taxon>Fungi</taxon>
        <taxon>Dikarya</taxon>
        <taxon>Ascomycota</taxon>
        <taxon>Pezizomycotina</taxon>
        <taxon>Sordariomycetes</taxon>
        <taxon>Hypocreomycetidae</taxon>
        <taxon>Glomerellales</taxon>
        <taxon>Plectosphaerellaceae</taxon>
        <taxon>Verticillium</taxon>
    </lineage>
</organism>
<dbReference type="GO" id="GO:0008239">
    <property type="term" value="F:dipeptidyl-peptidase activity"/>
    <property type="evidence" value="ECO:0007669"/>
    <property type="project" value="UniProtKB-UniRule"/>
</dbReference>
<evidence type="ECO:0000256" key="4">
    <source>
        <dbReference type="ARBA" id="ARBA00012063"/>
    </source>
</evidence>
<dbReference type="Gene3D" id="3.30.540.30">
    <property type="match status" value="3"/>
</dbReference>
<keyword evidence="11 15" id="KW-0862">Zinc</keyword>
<keyword evidence="8 15" id="KW-0645">Protease</keyword>
<keyword evidence="12 15" id="KW-0482">Metalloprotease</keyword>
<dbReference type="InterPro" id="IPR005317">
    <property type="entry name" value="Dipeptidyl-peptase3"/>
</dbReference>
<evidence type="ECO:0000256" key="13">
    <source>
        <dbReference type="ARBA" id="ARBA00031288"/>
    </source>
</evidence>
<protein>
    <recommendedName>
        <fullName evidence="5 15">Dipeptidyl peptidase 3</fullName>
        <ecNumber evidence="4 15">3.4.14.4</ecNumber>
    </recommendedName>
    <alternativeName>
        <fullName evidence="13 15">Dipeptidyl aminopeptidase III</fullName>
    </alternativeName>
    <alternativeName>
        <fullName evidence="14 15">Dipeptidyl peptidase III</fullName>
    </alternativeName>
</protein>
<evidence type="ECO:0000256" key="8">
    <source>
        <dbReference type="ARBA" id="ARBA00022670"/>
    </source>
</evidence>
<evidence type="ECO:0000256" key="11">
    <source>
        <dbReference type="ARBA" id="ARBA00022833"/>
    </source>
</evidence>
<dbReference type="EC" id="3.4.14.4" evidence="4 15"/>
<dbReference type="STRING" id="100787.A0A0G4M3W1"/>
<evidence type="ECO:0000256" key="12">
    <source>
        <dbReference type="ARBA" id="ARBA00023049"/>
    </source>
</evidence>
<dbReference type="GO" id="GO:0006508">
    <property type="term" value="P:proteolysis"/>
    <property type="evidence" value="ECO:0007669"/>
    <property type="project" value="UniProtKB-KW"/>
</dbReference>
<feature type="binding site" evidence="17">
    <location>
        <position position="492"/>
    </location>
    <ligand>
        <name>Zn(2+)</name>
        <dbReference type="ChEBI" id="CHEBI:29105"/>
        <note>catalytic</note>
    </ligand>
</feature>
<evidence type="ECO:0000256" key="7">
    <source>
        <dbReference type="ARBA" id="ARBA00022490"/>
    </source>
</evidence>
<comment type="cofactor">
    <cofactor evidence="15 17">
        <name>Zn(2+)</name>
        <dbReference type="ChEBI" id="CHEBI:29105"/>
    </cofactor>
    <text evidence="15 17">Binds 1 zinc ion per subunit.</text>
</comment>
<dbReference type="PANTHER" id="PTHR23422:SF11">
    <property type="entry name" value="DIPEPTIDYL PEPTIDASE 3"/>
    <property type="match status" value="1"/>
</dbReference>
<comment type="catalytic activity">
    <reaction evidence="1 15">
        <text>Release of an N-terminal dipeptide from a peptide comprising four or more residues, with broad specificity. Also acts on dipeptidyl 2-naphthylamides.</text>
        <dbReference type="EC" id="3.4.14.4"/>
    </reaction>
</comment>
<feature type="binding site" evidence="17">
    <location>
        <position position="551"/>
    </location>
    <ligand>
        <name>Zn(2+)</name>
        <dbReference type="ChEBI" id="CHEBI:29105"/>
        <note>catalytic</note>
    </ligand>
</feature>
<evidence type="ECO:0000313" key="19">
    <source>
        <dbReference type="Proteomes" id="UP000044602"/>
    </source>
</evidence>